<keyword evidence="7" id="KW-0067">ATP-binding</keyword>
<sequence length="844" mass="91679">MTAETSVPPKKPLVNRSAGHANVWRLLALSAFLLVVAGALALWGHAAGGFAVLAIFGFLAAIGVLACFALALGFLQFSTRSADAGLAQDFMDNLPVGTLMTDERGRIIYANRAYGEATGMHSAQDARTFEQLLLREPEAAEATYRLSNLAREGGDGQEEFRLSRALSGKAQPTWYRVRVRALNSGARRLSVWEICDITDERTEQETFFQELQDAIDYLDHAPVGFFASDEVGSIVYLNGTLAGWLGLDLTALDAGKLAVADIVGAEGRALLQTAARAEAGRMRVVDVDMVTQSGKRLPVRLLQQAETASDDRLGRMRTVVLNLSARKEHEVDALEKAEIRFNRFFNSSPMAIASLNGAGHPVQANAAFARLFGETVADGTVALEKALRDESHEAIRGAMETAMQGRAGIPSLDVELAGEDSRSVRLYFSAVSDINGESDEAALVFGVDFTDQRALEEQFAKAQKMQAIGNLAGGIAHDFNNVLTIITASVDFLLLNHRSGDPSFQDLLLIKQSANRAASLVRQLLAYSRRQTMRPKMLNMTDVVADMHLLLRRISGDLVKLERHHARDLWPVMADIGQFEQVITNLVQNARDAMPDGGNIAISTRNVASAEVAGFGYPELTYGDYVLVEVADSGTGMPADVAERIFEPFFTTKEIGKGTGLGLSMVYGIIKQSGGFIFVDSRMGEGTTFRIFLPRHMPVEPAVAKVETTAETAHPGSKVDLSGTATILLVEDEDHVRAGNVRALKMRGYDVHEASSGIEALAVMEEIGGEVDLVVSDVMMPEMDGPTLLREMRKTRPELKFIFVSGYAEDAFAKNLPEGARFGFLAKPFSLRDLAVAVKDMLEE</sequence>
<feature type="transmembrane region" description="Helical" evidence="10">
    <location>
        <begin position="50"/>
        <end position="75"/>
    </location>
</feature>
<evidence type="ECO:0000313" key="14">
    <source>
        <dbReference type="Proteomes" id="UP000324738"/>
    </source>
</evidence>
<comment type="caution">
    <text evidence="13">The sequence shown here is derived from an EMBL/GenBank/DDBJ whole genome shotgun (WGS) entry which is preliminary data.</text>
</comment>
<evidence type="ECO:0000256" key="9">
    <source>
        <dbReference type="PROSITE-ProRule" id="PRU00169"/>
    </source>
</evidence>
<dbReference type="Gene3D" id="1.10.287.130">
    <property type="match status" value="1"/>
</dbReference>
<dbReference type="Pfam" id="PF00989">
    <property type="entry name" value="PAS"/>
    <property type="match status" value="1"/>
</dbReference>
<dbReference type="InterPro" id="IPR036890">
    <property type="entry name" value="HATPase_C_sf"/>
</dbReference>
<accession>A0A5B0E5B3</accession>
<keyword evidence="5" id="KW-0547">Nucleotide-binding</keyword>
<dbReference type="GO" id="GO:0006355">
    <property type="term" value="P:regulation of DNA-templated transcription"/>
    <property type="evidence" value="ECO:0007669"/>
    <property type="project" value="InterPro"/>
</dbReference>
<protein>
    <recommendedName>
        <fullName evidence="2">histidine kinase</fullName>
        <ecNumber evidence="2">2.7.13.3</ecNumber>
    </recommendedName>
</protein>
<proteinExistence type="predicted"/>
<dbReference type="SMART" id="SM00091">
    <property type="entry name" value="PAS"/>
    <property type="match status" value="3"/>
</dbReference>
<dbReference type="InterPro" id="IPR035965">
    <property type="entry name" value="PAS-like_dom_sf"/>
</dbReference>
<keyword evidence="10" id="KW-0472">Membrane</keyword>
<keyword evidence="8" id="KW-0902">Two-component regulatory system</keyword>
<dbReference type="SMART" id="SM00387">
    <property type="entry name" value="HATPase_c"/>
    <property type="match status" value="1"/>
</dbReference>
<feature type="domain" description="Response regulatory" evidence="12">
    <location>
        <begin position="726"/>
        <end position="842"/>
    </location>
</feature>
<evidence type="ECO:0000256" key="4">
    <source>
        <dbReference type="ARBA" id="ARBA00022679"/>
    </source>
</evidence>
<evidence type="ECO:0000256" key="3">
    <source>
        <dbReference type="ARBA" id="ARBA00022553"/>
    </source>
</evidence>
<evidence type="ECO:0000256" key="8">
    <source>
        <dbReference type="ARBA" id="ARBA00023012"/>
    </source>
</evidence>
<dbReference type="SUPFAM" id="SSF52172">
    <property type="entry name" value="CheY-like"/>
    <property type="match status" value="1"/>
</dbReference>
<evidence type="ECO:0000256" key="6">
    <source>
        <dbReference type="ARBA" id="ARBA00022777"/>
    </source>
</evidence>
<dbReference type="InterPro" id="IPR003661">
    <property type="entry name" value="HisK_dim/P_dom"/>
</dbReference>
<dbReference type="PROSITE" id="PS50109">
    <property type="entry name" value="HIS_KIN"/>
    <property type="match status" value="1"/>
</dbReference>
<dbReference type="SUPFAM" id="SSF47384">
    <property type="entry name" value="Homodimeric domain of signal transducing histidine kinase"/>
    <property type="match status" value="1"/>
</dbReference>
<dbReference type="InterPro" id="IPR013767">
    <property type="entry name" value="PAS_fold"/>
</dbReference>
<keyword evidence="14" id="KW-1185">Reference proteome</keyword>
<dbReference type="CDD" id="cd00082">
    <property type="entry name" value="HisKA"/>
    <property type="match status" value="1"/>
</dbReference>
<reference evidence="13 14" key="1">
    <citation type="submission" date="2019-08" db="EMBL/GenBank/DDBJ databases">
        <title>Aureimonas fodiniaquatilis sp. nov., isolated from a coal mine wastewater.</title>
        <authorList>
            <person name="Kim W."/>
        </authorList>
    </citation>
    <scope>NUCLEOTIDE SEQUENCE [LARGE SCALE GENOMIC DNA]</scope>
    <source>
        <strain evidence="13 14">CAU 1482</strain>
    </source>
</reference>
<keyword evidence="6" id="KW-0418">Kinase</keyword>
<evidence type="ECO:0000259" key="12">
    <source>
        <dbReference type="PROSITE" id="PS50110"/>
    </source>
</evidence>
<dbReference type="EC" id="2.7.13.3" evidence="2"/>
<feature type="transmembrane region" description="Helical" evidence="10">
    <location>
        <begin position="23"/>
        <end position="43"/>
    </location>
</feature>
<dbReference type="PROSITE" id="PS50110">
    <property type="entry name" value="RESPONSE_REGULATORY"/>
    <property type="match status" value="1"/>
</dbReference>
<dbReference type="Gene3D" id="3.30.565.10">
    <property type="entry name" value="Histidine kinase-like ATPase, C-terminal domain"/>
    <property type="match status" value="1"/>
</dbReference>
<dbReference type="AlphaFoldDB" id="A0A5B0E5B3"/>
<evidence type="ECO:0000256" key="1">
    <source>
        <dbReference type="ARBA" id="ARBA00000085"/>
    </source>
</evidence>
<feature type="domain" description="Histidine kinase" evidence="11">
    <location>
        <begin position="474"/>
        <end position="697"/>
    </location>
</feature>
<dbReference type="NCBIfam" id="TIGR00229">
    <property type="entry name" value="sensory_box"/>
    <property type="match status" value="1"/>
</dbReference>
<keyword evidence="4" id="KW-0808">Transferase</keyword>
<dbReference type="InterPro" id="IPR013656">
    <property type="entry name" value="PAS_4"/>
</dbReference>
<dbReference type="SUPFAM" id="SSF55785">
    <property type="entry name" value="PYP-like sensor domain (PAS domain)"/>
    <property type="match status" value="2"/>
</dbReference>
<dbReference type="NCBIfam" id="NF046020">
    <property type="entry name" value="HisKinCckABruc"/>
    <property type="match status" value="1"/>
</dbReference>
<dbReference type="CDD" id="cd00130">
    <property type="entry name" value="PAS"/>
    <property type="match status" value="1"/>
</dbReference>
<name>A0A5B0E5B3_9HYPH</name>
<evidence type="ECO:0000256" key="7">
    <source>
        <dbReference type="ARBA" id="ARBA00022840"/>
    </source>
</evidence>
<dbReference type="InterPro" id="IPR004358">
    <property type="entry name" value="Sig_transdc_His_kin-like_C"/>
</dbReference>
<dbReference type="RefSeq" id="WP_149298518.1">
    <property type="nucleotide sequence ID" value="NZ_VTWH01000001.1"/>
</dbReference>
<feature type="modified residue" description="4-aspartylphosphate" evidence="9">
    <location>
        <position position="777"/>
    </location>
</feature>
<dbReference type="GO" id="GO:0000155">
    <property type="term" value="F:phosphorelay sensor kinase activity"/>
    <property type="evidence" value="ECO:0007669"/>
    <property type="project" value="InterPro"/>
</dbReference>
<dbReference type="Pfam" id="PF00072">
    <property type="entry name" value="Response_reg"/>
    <property type="match status" value="1"/>
</dbReference>
<dbReference type="PANTHER" id="PTHR43065">
    <property type="entry name" value="SENSOR HISTIDINE KINASE"/>
    <property type="match status" value="1"/>
</dbReference>
<evidence type="ECO:0000313" key="13">
    <source>
        <dbReference type="EMBL" id="KAA0972629.1"/>
    </source>
</evidence>
<dbReference type="Pfam" id="PF02518">
    <property type="entry name" value="HATPase_c"/>
    <property type="match status" value="1"/>
</dbReference>
<dbReference type="SMART" id="SM00388">
    <property type="entry name" value="HisKA"/>
    <property type="match status" value="1"/>
</dbReference>
<dbReference type="InterPro" id="IPR003594">
    <property type="entry name" value="HATPase_dom"/>
</dbReference>
<dbReference type="Pfam" id="PF08448">
    <property type="entry name" value="PAS_4"/>
    <property type="match status" value="1"/>
</dbReference>
<dbReference type="EMBL" id="VTWH01000001">
    <property type="protein sequence ID" value="KAA0972629.1"/>
    <property type="molecule type" value="Genomic_DNA"/>
</dbReference>
<dbReference type="InterPro" id="IPR005467">
    <property type="entry name" value="His_kinase_dom"/>
</dbReference>
<evidence type="ECO:0000256" key="5">
    <source>
        <dbReference type="ARBA" id="ARBA00022741"/>
    </source>
</evidence>
<gene>
    <name evidence="13" type="ORF">FPY71_06025</name>
</gene>
<keyword evidence="3 9" id="KW-0597">Phosphoprotein</keyword>
<dbReference type="InterPro" id="IPR036097">
    <property type="entry name" value="HisK_dim/P_sf"/>
</dbReference>
<dbReference type="InterPro" id="IPR011006">
    <property type="entry name" value="CheY-like_superfamily"/>
</dbReference>
<dbReference type="GO" id="GO:0005524">
    <property type="term" value="F:ATP binding"/>
    <property type="evidence" value="ECO:0007669"/>
    <property type="project" value="UniProtKB-KW"/>
</dbReference>
<dbReference type="SUPFAM" id="SSF55874">
    <property type="entry name" value="ATPase domain of HSP90 chaperone/DNA topoisomerase II/histidine kinase"/>
    <property type="match status" value="1"/>
</dbReference>
<keyword evidence="10" id="KW-1133">Transmembrane helix</keyword>
<dbReference type="SMART" id="SM00448">
    <property type="entry name" value="REC"/>
    <property type="match status" value="1"/>
</dbReference>
<dbReference type="InterPro" id="IPR001789">
    <property type="entry name" value="Sig_transdc_resp-reg_receiver"/>
</dbReference>
<dbReference type="Proteomes" id="UP000324738">
    <property type="component" value="Unassembled WGS sequence"/>
</dbReference>
<dbReference type="PRINTS" id="PR00344">
    <property type="entry name" value="BCTRLSENSOR"/>
</dbReference>
<organism evidence="13 14">
    <name type="scientific">Aureimonas fodinaquatilis</name>
    <dbReference type="NCBI Taxonomy" id="2565783"/>
    <lineage>
        <taxon>Bacteria</taxon>
        <taxon>Pseudomonadati</taxon>
        <taxon>Pseudomonadota</taxon>
        <taxon>Alphaproteobacteria</taxon>
        <taxon>Hyphomicrobiales</taxon>
        <taxon>Aurantimonadaceae</taxon>
        <taxon>Aureimonas</taxon>
    </lineage>
</organism>
<dbReference type="PANTHER" id="PTHR43065:SF42">
    <property type="entry name" value="TWO-COMPONENT SENSOR PPRA"/>
    <property type="match status" value="1"/>
</dbReference>
<evidence type="ECO:0000256" key="2">
    <source>
        <dbReference type="ARBA" id="ARBA00012438"/>
    </source>
</evidence>
<evidence type="ECO:0000259" key="11">
    <source>
        <dbReference type="PROSITE" id="PS50109"/>
    </source>
</evidence>
<dbReference type="Gene3D" id="3.30.450.20">
    <property type="entry name" value="PAS domain"/>
    <property type="match status" value="2"/>
</dbReference>
<comment type="catalytic activity">
    <reaction evidence="1">
        <text>ATP + protein L-histidine = ADP + protein N-phospho-L-histidine.</text>
        <dbReference type="EC" id="2.7.13.3"/>
    </reaction>
</comment>
<evidence type="ECO:0000256" key="10">
    <source>
        <dbReference type="SAM" id="Phobius"/>
    </source>
</evidence>
<dbReference type="InterPro" id="IPR000014">
    <property type="entry name" value="PAS"/>
</dbReference>
<dbReference type="OrthoDB" id="7967436at2"/>
<keyword evidence="10" id="KW-0812">Transmembrane</keyword>
<dbReference type="Gene3D" id="3.40.50.2300">
    <property type="match status" value="1"/>
</dbReference>
<dbReference type="FunFam" id="1.10.287.130:FF:000037">
    <property type="entry name" value="Hybrid sensor histidine kinase/response regulator"/>
    <property type="match status" value="1"/>
</dbReference>